<dbReference type="RefSeq" id="WP_073313366.1">
    <property type="nucleotide sequence ID" value="NZ_FQZN01000009.1"/>
</dbReference>
<protein>
    <submittedName>
        <fullName evidence="2">Uncharacterized protein</fullName>
    </submittedName>
</protein>
<dbReference type="Pfam" id="PF19494">
    <property type="entry name" value="DUF6029"/>
    <property type="match status" value="1"/>
</dbReference>
<keyword evidence="3" id="KW-1185">Reference proteome</keyword>
<reference evidence="3" key="1">
    <citation type="submission" date="2016-11" db="EMBL/GenBank/DDBJ databases">
        <authorList>
            <person name="Varghese N."/>
            <person name="Submissions S."/>
        </authorList>
    </citation>
    <scope>NUCLEOTIDE SEQUENCE [LARGE SCALE GENOMIC DNA]</scope>
    <source>
        <strain evidence="3">DSM 26884</strain>
    </source>
</reference>
<dbReference type="eggNOG" id="ENOG502Z85N">
    <property type="taxonomic scope" value="Bacteria"/>
</dbReference>
<sequence>MKQVLFLLLLVGICMPEAAAQSKGHLTGGLESNSIYYVKDSKLKDAGSVYPDDHFGSNNYLKLDYTQGKFSAGIQLEGYLPALQGYDIGVYGNKKALLGVKYISWQDENFGFRAGDIFEQFGSGMIFRSFEDRTLGINNSVEGLFGSYSYQDYITVKGLYGRPRLYTDYADSWVRGADLSISLASIANWQGILLNVEGSYVNRNEEVAEDIASIAKPNVDMYSARANFDWNGLNGRVEYVGKGKDVSPVLMGTTAKGHGLLAELGYSNKGFSILGTYRELKYMSTKLSLTGNGVGNILNYLPALTRQYTYMLANLNPYQSNGEGEKGGQVDVYYSLRNKNDRSKYWNFHANGSMFYSDKATTVKSRLLWRDINADVERQWNKQLKTTFLVSVQEWSPTHGMDDKTYVSNIFVLDGQYKLDKKKSIRAEVQYLYSQDYEKDWIAGLIEFNLAPRWSFSLSDMYNMGTTEVHYYNGSVSYTRKNTRLQLSYGRNRAGFICSGGVCRYTPAYTGANLTLTTSF</sequence>
<evidence type="ECO:0000313" key="3">
    <source>
        <dbReference type="Proteomes" id="UP000184192"/>
    </source>
</evidence>
<keyword evidence="1" id="KW-0732">Signal</keyword>
<proteinExistence type="predicted"/>
<dbReference type="InterPro" id="IPR046070">
    <property type="entry name" value="DUF6029"/>
</dbReference>
<gene>
    <name evidence="2" type="ORF">SAMN05444350_10972</name>
</gene>
<evidence type="ECO:0000313" key="2">
    <source>
        <dbReference type="EMBL" id="SHI84064.1"/>
    </source>
</evidence>
<dbReference type="Proteomes" id="UP000184192">
    <property type="component" value="Unassembled WGS sequence"/>
</dbReference>
<organism evidence="2 3">
    <name type="scientific">Bacteroides stercorirosoris</name>
    <dbReference type="NCBI Taxonomy" id="871324"/>
    <lineage>
        <taxon>Bacteria</taxon>
        <taxon>Pseudomonadati</taxon>
        <taxon>Bacteroidota</taxon>
        <taxon>Bacteroidia</taxon>
        <taxon>Bacteroidales</taxon>
        <taxon>Bacteroidaceae</taxon>
        <taxon>Bacteroides</taxon>
    </lineage>
</organism>
<evidence type="ECO:0000256" key="1">
    <source>
        <dbReference type="SAM" id="SignalP"/>
    </source>
</evidence>
<feature type="signal peptide" evidence="1">
    <location>
        <begin position="1"/>
        <end position="20"/>
    </location>
</feature>
<feature type="chain" id="PRO_5012838897" evidence="1">
    <location>
        <begin position="21"/>
        <end position="520"/>
    </location>
</feature>
<name>A0A1M6EF21_9BACE</name>
<dbReference type="EMBL" id="FQZN01000009">
    <property type="protein sequence ID" value="SHI84064.1"/>
    <property type="molecule type" value="Genomic_DNA"/>
</dbReference>
<dbReference type="GeneID" id="92711899"/>
<accession>A0A1M6EF21</accession>
<dbReference type="AlphaFoldDB" id="A0A1M6EF21"/>